<dbReference type="InterPro" id="IPR050314">
    <property type="entry name" value="Glycosyl_Hydrlase_18"/>
</dbReference>
<dbReference type="PANTHER" id="PTHR11177:SF392">
    <property type="entry name" value="HAP41P"/>
    <property type="match status" value="1"/>
</dbReference>
<comment type="similarity">
    <text evidence="8">Belongs to the glycosyl hydrolase 18 family.</text>
</comment>
<evidence type="ECO:0000256" key="1">
    <source>
        <dbReference type="ARBA" id="ARBA00000822"/>
    </source>
</evidence>
<dbReference type="EMBL" id="OZ037945">
    <property type="protein sequence ID" value="CAL1700865.1"/>
    <property type="molecule type" value="Genomic_DNA"/>
</dbReference>
<evidence type="ECO:0000259" key="10">
    <source>
        <dbReference type="PROSITE" id="PS51910"/>
    </source>
</evidence>
<dbReference type="PANTHER" id="PTHR11177">
    <property type="entry name" value="CHITINASE"/>
    <property type="match status" value="1"/>
</dbReference>
<evidence type="ECO:0000256" key="4">
    <source>
        <dbReference type="ARBA" id="ARBA00023277"/>
    </source>
</evidence>
<feature type="compositionally biased region" description="Polar residues" evidence="9">
    <location>
        <begin position="453"/>
        <end position="465"/>
    </location>
</feature>
<dbReference type="PROSITE" id="PS51910">
    <property type="entry name" value="GH18_2"/>
    <property type="match status" value="1"/>
</dbReference>
<dbReference type="InterPro" id="IPR001579">
    <property type="entry name" value="Glyco_hydro_18_chit_AS"/>
</dbReference>
<dbReference type="InterPro" id="IPR029070">
    <property type="entry name" value="Chitinase_insertion_sf"/>
</dbReference>
<evidence type="ECO:0000256" key="6">
    <source>
        <dbReference type="ARBA" id="ARBA00023326"/>
    </source>
</evidence>
<dbReference type="Pfam" id="PF00704">
    <property type="entry name" value="Glyco_hydro_18"/>
    <property type="match status" value="1"/>
</dbReference>
<feature type="region of interest" description="Disordered" evidence="9">
    <location>
        <begin position="453"/>
        <end position="473"/>
    </location>
</feature>
<keyword evidence="4" id="KW-0119">Carbohydrate metabolism</keyword>
<keyword evidence="5 7" id="KW-0326">Glycosidase</keyword>
<dbReference type="InterPro" id="IPR001223">
    <property type="entry name" value="Glyco_hydro18_cat"/>
</dbReference>
<dbReference type="Gene3D" id="3.20.20.80">
    <property type="entry name" value="Glycosidases"/>
    <property type="match status" value="2"/>
</dbReference>
<feature type="compositionally biased region" description="Polar residues" evidence="9">
    <location>
        <begin position="110"/>
        <end position="119"/>
    </location>
</feature>
<accession>A0ABP1CYY5</accession>
<feature type="region of interest" description="Disordered" evidence="9">
    <location>
        <begin position="1"/>
        <end position="27"/>
    </location>
</feature>
<feature type="compositionally biased region" description="Polar residues" evidence="9">
    <location>
        <begin position="10"/>
        <end position="27"/>
    </location>
</feature>
<evidence type="ECO:0000313" key="12">
    <source>
        <dbReference type="Proteomes" id="UP001497453"/>
    </source>
</evidence>
<evidence type="ECO:0000256" key="7">
    <source>
        <dbReference type="RuleBase" id="RU000489"/>
    </source>
</evidence>
<dbReference type="InterPro" id="IPR017853">
    <property type="entry name" value="GH"/>
</dbReference>
<evidence type="ECO:0000256" key="8">
    <source>
        <dbReference type="RuleBase" id="RU004453"/>
    </source>
</evidence>
<gene>
    <name evidence="11" type="ORF">GFSPODELE1_LOCUS3321</name>
</gene>
<proteinExistence type="inferred from homology"/>
<evidence type="ECO:0000256" key="5">
    <source>
        <dbReference type="ARBA" id="ARBA00023295"/>
    </source>
</evidence>
<reference evidence="12" key="1">
    <citation type="submission" date="2024-04" db="EMBL/GenBank/DDBJ databases">
        <authorList>
            <person name="Shaw F."/>
            <person name="Minotto A."/>
        </authorList>
    </citation>
    <scope>NUCLEOTIDE SEQUENCE [LARGE SCALE GENOMIC DNA]</scope>
</reference>
<name>A0ABP1CYY5_9APHY</name>
<protein>
    <recommendedName>
        <fullName evidence="10">GH18 domain-containing protein</fullName>
    </recommendedName>
</protein>
<dbReference type="Gene3D" id="3.10.50.10">
    <property type="match status" value="1"/>
</dbReference>
<evidence type="ECO:0000313" key="11">
    <source>
        <dbReference type="EMBL" id="CAL1700865.1"/>
    </source>
</evidence>
<dbReference type="Proteomes" id="UP001497453">
    <property type="component" value="Chromosome 2"/>
</dbReference>
<evidence type="ECO:0000256" key="9">
    <source>
        <dbReference type="SAM" id="MobiDB-lite"/>
    </source>
</evidence>
<keyword evidence="2 7" id="KW-0378">Hydrolase</keyword>
<sequence>MCRDSASGPLVSNSPSPQRGTESTVFAASQTPDAASFTSSFESFSTPGSLTTTPTINTVATSTFVTTVTSTSEAEPTPTPMSMSMALSASTSPVSNSTEFAPPFTATPTGQNKQASPTAPIQRQVMAYYPDWATAAFPPEKIDFDRLDWIDFAFAVPDENFNLSWDGSKDAPAILNRLVTSAHSKGKYVKLSVGGWTGSQYFSTACSNAANRQKLADNILGLYNQYHLDGIDIDWEYPGQEGNEGNNVSPNDSANYLAFLQTLRNTLPSDAKITAATMTVPFADSEGNPMGDVSEFAKVLDWILLMNYDTWGSSSNPGPNAPLNDGCGNSTQKTASALAAVESWTKAGFPASQIVLGVPSYGYISRSSAQTLHSRSLLHTTTTRHYSRNRRPIQASPPTARRLLELTELGLGTRTRDSAPADSETVLQQDVHEHLVDPAEVDEQEISDAAVQADTTAGPGSTLVTNEDGGTDNGQVQFRDLVGQGVLRYIPASDETEWTLANMNDTTLTFGGREIQNSFTGALGFTRRWDHCSGTPYLTSGPARQVITYDDPQSLEMKAMFAKEAGLLGVNMFDVHGDTDHWDLTDSLRRGLGLD</sequence>
<keyword evidence="6" id="KW-0624">Polysaccharide degradation</keyword>
<comment type="catalytic activity">
    <reaction evidence="1">
        <text>Random endo-hydrolysis of N-acetyl-beta-D-glucosaminide (1-&gt;4)-beta-linkages in chitin and chitodextrins.</text>
        <dbReference type="EC" id="3.2.1.14"/>
    </reaction>
</comment>
<feature type="domain" description="GH18" evidence="10">
    <location>
        <begin position="123"/>
        <end position="595"/>
    </location>
</feature>
<evidence type="ECO:0000256" key="2">
    <source>
        <dbReference type="ARBA" id="ARBA00022801"/>
    </source>
</evidence>
<feature type="compositionally biased region" description="Low complexity" evidence="9">
    <location>
        <begin position="100"/>
        <end position="109"/>
    </location>
</feature>
<dbReference type="SUPFAM" id="SSF51445">
    <property type="entry name" value="(Trans)glycosidases"/>
    <property type="match status" value="1"/>
</dbReference>
<evidence type="ECO:0000256" key="3">
    <source>
        <dbReference type="ARBA" id="ARBA00023024"/>
    </source>
</evidence>
<organism evidence="11 12">
    <name type="scientific">Somion occarium</name>
    <dbReference type="NCBI Taxonomy" id="3059160"/>
    <lineage>
        <taxon>Eukaryota</taxon>
        <taxon>Fungi</taxon>
        <taxon>Dikarya</taxon>
        <taxon>Basidiomycota</taxon>
        <taxon>Agaricomycotina</taxon>
        <taxon>Agaricomycetes</taxon>
        <taxon>Polyporales</taxon>
        <taxon>Cerrenaceae</taxon>
        <taxon>Somion</taxon>
    </lineage>
</organism>
<dbReference type="InterPro" id="IPR011583">
    <property type="entry name" value="Chitinase_II/V-like_cat"/>
</dbReference>
<feature type="region of interest" description="Disordered" evidence="9">
    <location>
        <begin position="92"/>
        <end position="119"/>
    </location>
</feature>
<keyword evidence="3" id="KW-0146">Chitin degradation</keyword>
<dbReference type="PROSITE" id="PS01095">
    <property type="entry name" value="GH18_1"/>
    <property type="match status" value="1"/>
</dbReference>
<dbReference type="SMART" id="SM00636">
    <property type="entry name" value="Glyco_18"/>
    <property type="match status" value="1"/>
</dbReference>
<keyword evidence="12" id="KW-1185">Reference proteome</keyword>